<protein>
    <recommendedName>
        <fullName evidence="3">SH3b domain-containing protein</fullName>
    </recommendedName>
</protein>
<keyword evidence="2" id="KW-1185">Reference proteome</keyword>
<evidence type="ECO:0008006" key="3">
    <source>
        <dbReference type="Google" id="ProtNLM"/>
    </source>
</evidence>
<sequence>MMRTGPGRNYPGTWLYRRADLPIKVVEVYPSWRKVQDPDGTTGWMLVHLLSETRTALVTGNEPRPIYEKPSEASRLRFRAEPGVVGRISRCDGTWCRIEVKGKQGFIQAAHFWGTDRGETLD</sequence>
<accession>A0A7T2GLY6</accession>
<proteinExistence type="predicted"/>
<gene>
    <name evidence="1" type="ORF">IC614_05390</name>
</gene>
<dbReference type="InterPro" id="IPR010466">
    <property type="entry name" value="DUF1058"/>
</dbReference>
<dbReference type="Pfam" id="PF06347">
    <property type="entry name" value="SH3_4"/>
    <property type="match status" value="2"/>
</dbReference>
<evidence type="ECO:0000313" key="1">
    <source>
        <dbReference type="EMBL" id="QPQ56247.1"/>
    </source>
</evidence>
<evidence type="ECO:0000313" key="2">
    <source>
        <dbReference type="Proteomes" id="UP000594873"/>
    </source>
</evidence>
<dbReference type="AlphaFoldDB" id="A0A7T2GLY6"/>
<reference evidence="1 2" key="1">
    <citation type="submission" date="2020-11" db="EMBL/GenBank/DDBJ databases">
        <title>Genome seq and assembly of Sphingosinicella sp.</title>
        <authorList>
            <person name="Chhetri G."/>
        </authorList>
    </citation>
    <scope>NUCLEOTIDE SEQUENCE [LARGE SCALE GENOMIC DNA]</scope>
    <source>
        <strain evidence="1 2">UDD2</strain>
    </source>
</reference>
<dbReference type="EMBL" id="CP065592">
    <property type="protein sequence ID" value="QPQ56247.1"/>
    <property type="molecule type" value="Genomic_DNA"/>
</dbReference>
<dbReference type="KEGG" id="sflv:IC614_05390"/>
<organism evidence="1 2">
    <name type="scientific">Allosphingosinicella flava</name>
    <dbReference type="NCBI Taxonomy" id="2771430"/>
    <lineage>
        <taxon>Bacteria</taxon>
        <taxon>Pseudomonadati</taxon>
        <taxon>Pseudomonadota</taxon>
        <taxon>Alphaproteobacteria</taxon>
        <taxon>Sphingomonadales</taxon>
        <taxon>Sphingomonadaceae</taxon>
        <taxon>Allosphingosinicella</taxon>
    </lineage>
</organism>
<name>A0A7T2GLY6_9SPHN</name>
<dbReference type="Proteomes" id="UP000594873">
    <property type="component" value="Chromosome"/>
</dbReference>